<accession>A0AA35W2E3</accession>
<feature type="transmembrane region" description="Helical" evidence="1">
    <location>
        <begin position="71"/>
        <end position="94"/>
    </location>
</feature>
<comment type="caution">
    <text evidence="2">The sequence shown here is derived from an EMBL/GenBank/DDBJ whole genome shotgun (WGS) entry which is preliminary data.</text>
</comment>
<dbReference type="EMBL" id="CASHTH010000302">
    <property type="protein sequence ID" value="CAI7997257.1"/>
    <property type="molecule type" value="Genomic_DNA"/>
</dbReference>
<feature type="transmembrane region" description="Helical" evidence="1">
    <location>
        <begin position="106"/>
        <end position="132"/>
    </location>
</feature>
<dbReference type="AlphaFoldDB" id="A0AA35W2E3"/>
<feature type="transmembrane region" description="Helical" evidence="1">
    <location>
        <begin position="162"/>
        <end position="186"/>
    </location>
</feature>
<proteinExistence type="predicted"/>
<protein>
    <submittedName>
        <fullName evidence="2">Uncharacterized protein</fullName>
    </submittedName>
</protein>
<organism evidence="2 3">
    <name type="scientific">Geodia barretti</name>
    <name type="common">Barrett's horny sponge</name>
    <dbReference type="NCBI Taxonomy" id="519541"/>
    <lineage>
        <taxon>Eukaryota</taxon>
        <taxon>Metazoa</taxon>
        <taxon>Porifera</taxon>
        <taxon>Demospongiae</taxon>
        <taxon>Heteroscleromorpha</taxon>
        <taxon>Tetractinellida</taxon>
        <taxon>Astrophorina</taxon>
        <taxon>Geodiidae</taxon>
        <taxon>Geodia</taxon>
    </lineage>
</organism>
<feature type="transmembrane region" description="Helical" evidence="1">
    <location>
        <begin position="12"/>
        <end position="32"/>
    </location>
</feature>
<keyword evidence="1" id="KW-1133">Transmembrane helix</keyword>
<evidence type="ECO:0000313" key="3">
    <source>
        <dbReference type="Proteomes" id="UP001174909"/>
    </source>
</evidence>
<dbReference type="Proteomes" id="UP001174909">
    <property type="component" value="Unassembled WGS sequence"/>
</dbReference>
<sequence length="204" mass="21672">MAVNIVALLPRTGAIVLAVVLLIVSAATIGVINNNEQLREVRDYDGPTTGNTLIEDVVELQGLIVLTQDSAAWLIVMSIGIVIAEAIAIVLIIIDLQGNGKLIVGILEIIFSVLVILSYFATGIACAAYAAAWGAPPDLCELAETVLDDPCDRKPLTATTALQAVFCLIQIGVFGVIVVLTILGIVRSRSESNSEETRRLDYKT</sequence>
<reference evidence="2" key="1">
    <citation type="submission" date="2023-03" db="EMBL/GenBank/DDBJ databases">
        <authorList>
            <person name="Steffen K."/>
            <person name="Cardenas P."/>
        </authorList>
    </citation>
    <scope>NUCLEOTIDE SEQUENCE</scope>
</reference>
<keyword evidence="3" id="KW-1185">Reference proteome</keyword>
<name>A0AA35W2E3_GEOBA</name>
<keyword evidence="1" id="KW-0812">Transmembrane</keyword>
<keyword evidence="1" id="KW-0472">Membrane</keyword>
<evidence type="ECO:0000313" key="2">
    <source>
        <dbReference type="EMBL" id="CAI7997257.1"/>
    </source>
</evidence>
<gene>
    <name evidence="2" type="ORF">GBAR_LOCUS2117</name>
</gene>
<evidence type="ECO:0000256" key="1">
    <source>
        <dbReference type="SAM" id="Phobius"/>
    </source>
</evidence>